<keyword evidence="2" id="KW-1185">Reference proteome</keyword>
<reference evidence="1" key="1">
    <citation type="submission" date="2023-10" db="EMBL/GenBank/DDBJ databases">
        <authorList>
            <person name="Rodriguez Cubillos JULIANA M."/>
            <person name="De Vega J."/>
        </authorList>
    </citation>
    <scope>NUCLEOTIDE SEQUENCE</scope>
</reference>
<dbReference type="EMBL" id="CASHSV030000716">
    <property type="protein sequence ID" value="CAJ2675749.1"/>
    <property type="molecule type" value="Genomic_DNA"/>
</dbReference>
<organism evidence="1 2">
    <name type="scientific">Trifolium pratense</name>
    <name type="common">Red clover</name>
    <dbReference type="NCBI Taxonomy" id="57577"/>
    <lineage>
        <taxon>Eukaryota</taxon>
        <taxon>Viridiplantae</taxon>
        <taxon>Streptophyta</taxon>
        <taxon>Embryophyta</taxon>
        <taxon>Tracheophyta</taxon>
        <taxon>Spermatophyta</taxon>
        <taxon>Magnoliopsida</taxon>
        <taxon>eudicotyledons</taxon>
        <taxon>Gunneridae</taxon>
        <taxon>Pentapetalae</taxon>
        <taxon>rosids</taxon>
        <taxon>fabids</taxon>
        <taxon>Fabales</taxon>
        <taxon>Fabaceae</taxon>
        <taxon>Papilionoideae</taxon>
        <taxon>50 kb inversion clade</taxon>
        <taxon>NPAAA clade</taxon>
        <taxon>Hologalegina</taxon>
        <taxon>IRL clade</taxon>
        <taxon>Trifolieae</taxon>
        <taxon>Trifolium</taxon>
    </lineage>
</organism>
<protein>
    <submittedName>
        <fullName evidence="1">Uncharacterized protein</fullName>
    </submittedName>
</protein>
<dbReference type="Proteomes" id="UP001177021">
    <property type="component" value="Unassembled WGS sequence"/>
</dbReference>
<accession>A0ACB0M506</accession>
<evidence type="ECO:0000313" key="1">
    <source>
        <dbReference type="EMBL" id="CAJ2675749.1"/>
    </source>
</evidence>
<sequence>MGYSSSNVITSFLFLIIKGLHSSHVLASQFAGSIRFGASMCTILFSLQYGFNIEDHIAKELCTTRNPNPDSAKLIKILFGMRFFSDSSF</sequence>
<name>A0ACB0M506_TRIPR</name>
<comment type="caution">
    <text evidence="1">The sequence shown here is derived from an EMBL/GenBank/DDBJ whole genome shotgun (WGS) entry which is preliminary data.</text>
</comment>
<evidence type="ECO:0000313" key="2">
    <source>
        <dbReference type="Proteomes" id="UP001177021"/>
    </source>
</evidence>
<proteinExistence type="predicted"/>
<gene>
    <name evidence="1" type="ORF">MILVUS5_LOCUS38697</name>
</gene>